<gene>
    <name evidence="1" type="ORF">GQ43DRAFT_62735</name>
</gene>
<evidence type="ECO:0000313" key="2">
    <source>
        <dbReference type="Proteomes" id="UP000799536"/>
    </source>
</evidence>
<accession>A0A9P4JM45</accession>
<dbReference type="AlphaFoldDB" id="A0A9P4JM45"/>
<organism evidence="1 2">
    <name type="scientific">Delitschia confertaspora ATCC 74209</name>
    <dbReference type="NCBI Taxonomy" id="1513339"/>
    <lineage>
        <taxon>Eukaryota</taxon>
        <taxon>Fungi</taxon>
        <taxon>Dikarya</taxon>
        <taxon>Ascomycota</taxon>
        <taxon>Pezizomycotina</taxon>
        <taxon>Dothideomycetes</taxon>
        <taxon>Pleosporomycetidae</taxon>
        <taxon>Pleosporales</taxon>
        <taxon>Delitschiaceae</taxon>
        <taxon>Delitschia</taxon>
    </lineage>
</organism>
<dbReference type="EMBL" id="ML994008">
    <property type="protein sequence ID" value="KAF2200726.1"/>
    <property type="molecule type" value="Genomic_DNA"/>
</dbReference>
<name>A0A9P4JM45_9PLEO</name>
<dbReference type="Proteomes" id="UP000799536">
    <property type="component" value="Unassembled WGS sequence"/>
</dbReference>
<protein>
    <submittedName>
        <fullName evidence="1">Uncharacterized protein</fullName>
    </submittedName>
</protein>
<reference evidence="1" key="1">
    <citation type="journal article" date="2020" name="Stud. Mycol.">
        <title>101 Dothideomycetes genomes: a test case for predicting lifestyles and emergence of pathogens.</title>
        <authorList>
            <person name="Haridas S."/>
            <person name="Albert R."/>
            <person name="Binder M."/>
            <person name="Bloem J."/>
            <person name="Labutti K."/>
            <person name="Salamov A."/>
            <person name="Andreopoulos B."/>
            <person name="Baker S."/>
            <person name="Barry K."/>
            <person name="Bills G."/>
            <person name="Bluhm B."/>
            <person name="Cannon C."/>
            <person name="Castanera R."/>
            <person name="Culley D."/>
            <person name="Daum C."/>
            <person name="Ezra D."/>
            <person name="Gonzalez J."/>
            <person name="Henrissat B."/>
            <person name="Kuo A."/>
            <person name="Liang C."/>
            <person name="Lipzen A."/>
            <person name="Lutzoni F."/>
            <person name="Magnuson J."/>
            <person name="Mondo S."/>
            <person name="Nolan M."/>
            <person name="Ohm R."/>
            <person name="Pangilinan J."/>
            <person name="Park H.-J."/>
            <person name="Ramirez L."/>
            <person name="Alfaro M."/>
            <person name="Sun H."/>
            <person name="Tritt A."/>
            <person name="Yoshinaga Y."/>
            <person name="Zwiers L.-H."/>
            <person name="Turgeon B."/>
            <person name="Goodwin S."/>
            <person name="Spatafora J."/>
            <person name="Crous P."/>
            <person name="Grigoriev I."/>
        </authorList>
    </citation>
    <scope>NUCLEOTIDE SEQUENCE</scope>
    <source>
        <strain evidence="1">ATCC 74209</strain>
    </source>
</reference>
<comment type="caution">
    <text evidence="1">The sequence shown here is derived from an EMBL/GenBank/DDBJ whole genome shotgun (WGS) entry which is preliminary data.</text>
</comment>
<keyword evidence="2" id="KW-1185">Reference proteome</keyword>
<proteinExistence type="predicted"/>
<evidence type="ECO:0000313" key="1">
    <source>
        <dbReference type="EMBL" id="KAF2200726.1"/>
    </source>
</evidence>
<sequence length="201" mass="22856">MIHVLERRDNTIVDALGNPGWAINPTGPLQQAQDVQVAERGQFLLNYELAQFNLDRTTGQPCIPTIVNEYCGWFPETTTFEHVVGPAANPDYDLPTSRYGNPWYVKPDQNPNLATENPMRLLYKQAADLLKTMAVISVIPNRPNAAFLWSYRRRSSDDPIRTSRTDDTEFIILKPQIMSDLSVWTTMSWDDTKLALIAKMV</sequence>
<dbReference type="OrthoDB" id="5424738at2759"/>